<feature type="domain" description="AAA" evidence="1">
    <location>
        <begin position="2"/>
        <end position="175"/>
    </location>
</feature>
<dbReference type="EMBL" id="CP004121">
    <property type="protein sequence ID" value="AGF57811.1"/>
    <property type="molecule type" value="Genomic_DNA"/>
</dbReference>
<protein>
    <submittedName>
        <fullName evidence="2">CobQ/CobB/MinD/ParA nucleotide binding domain-containing protein</fullName>
    </submittedName>
</protein>
<dbReference type="PANTHER" id="PTHR13696">
    <property type="entry name" value="P-LOOP CONTAINING NUCLEOSIDE TRIPHOSPHATE HYDROLASE"/>
    <property type="match status" value="1"/>
</dbReference>
<sequence>MASYLSTHKEKKVLLMDLDPQSNSTQVIIPEDKWDLYYGENSSRSTIYDFFDGMDNGEPNLSNLEVSFLAKDSKFKVDLIPGHPNLSVIDDLMSSCWDDTIGQKKGGLRKLNWLNQIKEKFKNYDYILIDVGPSLGALNRSILLNSDYFFTPMASDIFSLLGVKNIASWMNRWMKLYEYALNTFELTDSTFNLNEYKDKYLVNINVKETTRFIGYSIQQYSKRKYKSGIKTTQAYENVISEIRFAITSHLNIFRKNGLNDEDIKIGDIPYVYSVVPLSQTSNVPIFDLTYKDGVRGNQISSVNEYKEFMEHIATRFIKNVGETNE</sequence>
<dbReference type="Pfam" id="PF13614">
    <property type="entry name" value="AAA_31"/>
    <property type="match status" value="1"/>
</dbReference>
<name>M1MSX5_9CLOT</name>
<dbReference type="eggNOG" id="COG1192">
    <property type="taxonomic scope" value="Bacteria"/>
</dbReference>
<evidence type="ECO:0000313" key="3">
    <source>
        <dbReference type="Proteomes" id="UP000011728"/>
    </source>
</evidence>
<dbReference type="InterPro" id="IPR050678">
    <property type="entry name" value="DNA_Partitioning_ATPase"/>
</dbReference>
<dbReference type="InterPro" id="IPR027417">
    <property type="entry name" value="P-loop_NTPase"/>
</dbReference>
<dbReference type="HOGENOM" id="CLU_037612_2_0_9"/>
<dbReference type="CDD" id="cd02042">
    <property type="entry name" value="ParAB_family"/>
    <property type="match status" value="1"/>
</dbReference>
<dbReference type="Gene3D" id="3.40.50.300">
    <property type="entry name" value="P-loop containing nucleotide triphosphate hydrolases"/>
    <property type="match status" value="1"/>
</dbReference>
<keyword evidence="3" id="KW-1185">Reference proteome</keyword>
<dbReference type="KEGG" id="csr:Cspa_c40560"/>
<dbReference type="RefSeq" id="WP_015394122.1">
    <property type="nucleotide sequence ID" value="NC_020291.1"/>
</dbReference>
<accession>M1MSX5</accession>
<organism evidence="2 3">
    <name type="scientific">Clostridium saccharoperbutylacetonicum N1-4(HMT)</name>
    <dbReference type="NCBI Taxonomy" id="931276"/>
    <lineage>
        <taxon>Bacteria</taxon>
        <taxon>Bacillati</taxon>
        <taxon>Bacillota</taxon>
        <taxon>Clostridia</taxon>
        <taxon>Eubacteriales</taxon>
        <taxon>Clostridiaceae</taxon>
        <taxon>Clostridium</taxon>
    </lineage>
</organism>
<proteinExistence type="predicted"/>
<reference evidence="2 3" key="1">
    <citation type="submission" date="2013-02" db="EMBL/GenBank/DDBJ databases">
        <title>Genome sequence of Clostridium saccharoperbutylacetonicum N1-4(HMT).</title>
        <authorList>
            <person name="Poehlein A."/>
            <person name="Daniel R."/>
        </authorList>
    </citation>
    <scope>NUCLEOTIDE SEQUENCE [LARGE SCALE GENOMIC DNA]</scope>
    <source>
        <strain evidence="3">N1-4(HMT)</strain>
    </source>
</reference>
<dbReference type="AlphaFoldDB" id="M1MSX5"/>
<dbReference type="PATRIC" id="fig|931276.5.peg.4089"/>
<dbReference type="SUPFAM" id="SSF52540">
    <property type="entry name" value="P-loop containing nucleoside triphosphate hydrolases"/>
    <property type="match status" value="1"/>
</dbReference>
<dbReference type="Proteomes" id="UP000011728">
    <property type="component" value="Chromosome"/>
</dbReference>
<evidence type="ECO:0000259" key="1">
    <source>
        <dbReference type="Pfam" id="PF13614"/>
    </source>
</evidence>
<dbReference type="PANTHER" id="PTHR13696:SF99">
    <property type="entry name" value="COBYRINIC ACID AC-DIAMIDE SYNTHASE"/>
    <property type="match status" value="1"/>
</dbReference>
<dbReference type="InterPro" id="IPR025669">
    <property type="entry name" value="AAA_dom"/>
</dbReference>
<gene>
    <name evidence="2" type="ORF">Cspa_c40560</name>
</gene>
<evidence type="ECO:0000313" key="2">
    <source>
        <dbReference type="EMBL" id="AGF57811.1"/>
    </source>
</evidence>